<dbReference type="Proteomes" id="UP001530400">
    <property type="component" value="Unassembled WGS sequence"/>
</dbReference>
<evidence type="ECO:0000313" key="1">
    <source>
        <dbReference type="EMBL" id="KAL3772861.1"/>
    </source>
</evidence>
<sequence length="531" mass="58816">MLLELGYHKNYDINRALLEAVQCKSNTVHDDGHDEATRSEIISLLIDAGANPHSAVAITQFPDKHLVHGFRGSKSVKEKARKGVTPLALAAHCEDVDAVRTMLNSFSLSLSSLRSSRRCDPLLRMQPETYFQTLESREDDAIDSSLQSALVTSLFQLWKSQSTASAKIALIIYRRGIILSQKSMQWLSNCLLMNNMCPPPLVCSAKQSIIFERVRDSDDSSDTAVTTDWSKVFLSSNVTSCSRVSCSHLQQMIDEQQANHKLNGSINEHHLKEDEFYLIAEDQKLIAHKSIVSKKSEKLAAAIRFNESQLSNESDSLSLRLGLPLAAARMMLAHIYHGSIVFGLKSAADLQCHQLLELALLAEEYLCPSLLFEIEMRLLAFSARECVCCKCLADKNLRCEGGDIRYYNYDETRSTHVYNTPVGCSSLITPETALDVLAVSQQLEESTHGGFETKCLNSGESSGQKVAIPFVAAKIEAISTILGNFKAVIASDSFLRQIDDSSYHSAMINQDESAIMLLLLCLHELKHNPPG</sequence>
<gene>
    <name evidence="1" type="ORF">ACHAWO_002691</name>
</gene>
<dbReference type="Gene3D" id="3.30.710.10">
    <property type="entry name" value="Potassium Channel Kv1.1, Chain A"/>
    <property type="match status" value="1"/>
</dbReference>
<comment type="caution">
    <text evidence="1">The sequence shown here is derived from an EMBL/GenBank/DDBJ whole genome shotgun (WGS) entry which is preliminary data.</text>
</comment>
<keyword evidence="2" id="KW-1185">Reference proteome</keyword>
<name>A0ABD3NA31_9STRA</name>
<organism evidence="1 2">
    <name type="scientific">Cyclotella atomus</name>
    <dbReference type="NCBI Taxonomy" id="382360"/>
    <lineage>
        <taxon>Eukaryota</taxon>
        <taxon>Sar</taxon>
        <taxon>Stramenopiles</taxon>
        <taxon>Ochrophyta</taxon>
        <taxon>Bacillariophyta</taxon>
        <taxon>Coscinodiscophyceae</taxon>
        <taxon>Thalassiosirophycidae</taxon>
        <taxon>Stephanodiscales</taxon>
        <taxon>Stephanodiscaceae</taxon>
        <taxon>Cyclotella</taxon>
    </lineage>
</organism>
<proteinExistence type="predicted"/>
<evidence type="ECO:0000313" key="2">
    <source>
        <dbReference type="Proteomes" id="UP001530400"/>
    </source>
</evidence>
<dbReference type="InterPro" id="IPR011333">
    <property type="entry name" value="SKP1/BTB/POZ_sf"/>
</dbReference>
<dbReference type="AlphaFoldDB" id="A0ABD3NA31"/>
<evidence type="ECO:0008006" key="3">
    <source>
        <dbReference type="Google" id="ProtNLM"/>
    </source>
</evidence>
<accession>A0ABD3NA31</accession>
<protein>
    <recommendedName>
        <fullName evidence="3">BTB domain-containing protein</fullName>
    </recommendedName>
</protein>
<dbReference type="EMBL" id="JALLPJ020001258">
    <property type="protein sequence ID" value="KAL3772861.1"/>
    <property type="molecule type" value="Genomic_DNA"/>
</dbReference>
<dbReference type="Gene3D" id="1.25.40.20">
    <property type="entry name" value="Ankyrin repeat-containing domain"/>
    <property type="match status" value="1"/>
</dbReference>
<dbReference type="InterPro" id="IPR036770">
    <property type="entry name" value="Ankyrin_rpt-contain_sf"/>
</dbReference>
<reference evidence="1 2" key="1">
    <citation type="submission" date="2024-10" db="EMBL/GenBank/DDBJ databases">
        <title>Updated reference genomes for cyclostephanoid diatoms.</title>
        <authorList>
            <person name="Roberts W.R."/>
            <person name="Alverson A.J."/>
        </authorList>
    </citation>
    <scope>NUCLEOTIDE SEQUENCE [LARGE SCALE GENOMIC DNA]</scope>
    <source>
        <strain evidence="1 2">AJA010-31</strain>
    </source>
</reference>